<dbReference type="RefSeq" id="WP_077348548.1">
    <property type="nucleotide sequence ID" value="NZ_CP019607.1"/>
</dbReference>
<sequence>MSNVVPEGWEANQGQPTEAREGDGPVLDEIVRDGARRMLAAALQAEVDAYIEQFQAEVDEQGRRLVVRNGYHAQRLVTTAAGAVEVRQPRVNDKRVDEATGKRARFASAILPRWARKSAQVAEVLPLLYLHGLSSNDFAPALEQFLGTGKGLSPAVITRLTRQWQDEARAFNERSLAGSDYVYMWVDGIHLKVRLDQDKVCLLVMIGVRSDGRKELIALADGFRESSESWADLLRDCKRRGMTAPTLAIGDGALGFWKAVRDVFPATKEQRCWWHKTGNVLAALPKSAQPGALAAIREIWQAEDKSHAKAAVKAFAAAYGTKWPKAAAKIVDDTDVLLAFFDYPAEHWVHLRTTNPIESTFATVRLRQRVTKGPGSRAAGIAMAFKLMQSAQNRWRAIRAPHLVAKVRAGATFKDGKLVEPDPSDQAIQQAA</sequence>
<dbReference type="KEGG" id="tfa:BW733_11815"/>
<evidence type="ECO:0000313" key="8">
    <source>
        <dbReference type="EMBL" id="AQP50320.1"/>
    </source>
</evidence>
<feature type="region of interest" description="Disordered" evidence="7">
    <location>
        <begin position="1"/>
        <end position="24"/>
    </location>
</feature>
<dbReference type="EMBL" id="CP019607">
    <property type="protein sequence ID" value="AQP51401.1"/>
    <property type="molecule type" value="Genomic_DNA"/>
</dbReference>
<gene>
    <name evidence="8" type="ORF">BW733_05220</name>
    <name evidence="9" type="ORF">BW733_05935</name>
    <name evidence="10" type="ORF">BW733_11815</name>
</gene>
<comment type="function">
    <text evidence="1 6">Required for the transposition of the insertion element.</text>
</comment>
<keyword evidence="3 6" id="KW-0815">Transposition</keyword>
<protein>
    <recommendedName>
        <fullName evidence="6">Mutator family transposase</fullName>
    </recommendedName>
</protein>
<reference evidence="8" key="2">
    <citation type="submission" date="2017-02" db="EMBL/GenBank/DDBJ databases">
        <authorList>
            <person name="Peterson S.W."/>
        </authorList>
    </citation>
    <scope>NUCLEOTIDE SEQUENCE</scope>
    <source>
        <strain evidence="8">SST-39T</strain>
    </source>
</reference>
<organism evidence="8 11">
    <name type="scientific">Tessaracoccus flavescens</name>
    <dbReference type="NCBI Taxonomy" id="399497"/>
    <lineage>
        <taxon>Bacteria</taxon>
        <taxon>Bacillati</taxon>
        <taxon>Actinomycetota</taxon>
        <taxon>Actinomycetes</taxon>
        <taxon>Propionibacteriales</taxon>
        <taxon>Propionibacteriaceae</taxon>
        <taxon>Tessaracoccus</taxon>
    </lineage>
</organism>
<evidence type="ECO:0000256" key="4">
    <source>
        <dbReference type="ARBA" id="ARBA00023125"/>
    </source>
</evidence>
<evidence type="ECO:0000256" key="2">
    <source>
        <dbReference type="ARBA" id="ARBA00010961"/>
    </source>
</evidence>
<evidence type="ECO:0000313" key="10">
    <source>
        <dbReference type="EMBL" id="AQP51401.1"/>
    </source>
</evidence>
<evidence type="ECO:0000313" key="9">
    <source>
        <dbReference type="EMBL" id="AQP50441.1"/>
    </source>
</evidence>
<dbReference type="GO" id="GO:0003677">
    <property type="term" value="F:DNA binding"/>
    <property type="evidence" value="ECO:0007669"/>
    <property type="project" value="UniProtKB-UniRule"/>
</dbReference>
<evidence type="ECO:0000256" key="5">
    <source>
        <dbReference type="ARBA" id="ARBA00023172"/>
    </source>
</evidence>
<proteinExistence type="inferred from homology"/>
<dbReference type="Pfam" id="PF00872">
    <property type="entry name" value="Transposase_mut"/>
    <property type="match status" value="1"/>
</dbReference>
<reference evidence="8 11" key="1">
    <citation type="journal article" date="2008" name="Int. J. Syst. Evol. Microbiol.">
        <title>Tessaracoccus flavescens sp. nov., isolated from marine sediment.</title>
        <authorList>
            <person name="Lee D.W."/>
            <person name="Lee S.D."/>
        </authorList>
    </citation>
    <scope>NUCLEOTIDE SEQUENCE [LARGE SCALE GENOMIC DNA]</scope>
    <source>
        <strain evidence="8 11">SST-39T</strain>
    </source>
</reference>
<dbReference type="EMBL" id="CP019607">
    <property type="protein sequence ID" value="AQP50320.1"/>
    <property type="molecule type" value="Genomic_DNA"/>
</dbReference>
<comment type="similarity">
    <text evidence="2 6">Belongs to the transposase mutator family.</text>
</comment>
<dbReference type="InterPro" id="IPR001207">
    <property type="entry name" value="Transposase_mutator"/>
</dbReference>
<name>A0A1Q2CW50_9ACTN</name>
<dbReference type="KEGG" id="tfa:BW733_05220"/>
<dbReference type="GO" id="GO:0006313">
    <property type="term" value="P:DNA transposition"/>
    <property type="evidence" value="ECO:0007669"/>
    <property type="project" value="UniProtKB-UniRule"/>
</dbReference>
<evidence type="ECO:0000256" key="1">
    <source>
        <dbReference type="ARBA" id="ARBA00002190"/>
    </source>
</evidence>
<dbReference type="NCBIfam" id="NF033543">
    <property type="entry name" value="transpos_IS256"/>
    <property type="match status" value="1"/>
</dbReference>
<accession>A0A1Q2CW50</accession>
<dbReference type="PANTHER" id="PTHR33217:SF9">
    <property type="entry name" value="MUTATOR FAMILY TRANSPOSASE"/>
    <property type="match status" value="1"/>
</dbReference>
<keyword evidence="4 6" id="KW-0238">DNA-binding</keyword>
<dbReference type="KEGG" id="tfa:BW733_05935"/>
<evidence type="ECO:0000256" key="6">
    <source>
        <dbReference type="RuleBase" id="RU365089"/>
    </source>
</evidence>
<dbReference type="Proteomes" id="UP000188235">
    <property type="component" value="Chromosome"/>
</dbReference>
<keyword evidence="6" id="KW-0814">Transposable element</keyword>
<keyword evidence="5 6" id="KW-0233">DNA recombination</keyword>
<keyword evidence="11" id="KW-1185">Reference proteome</keyword>
<dbReference type="PROSITE" id="PS01007">
    <property type="entry name" value="TRANSPOSASE_MUTATOR"/>
    <property type="match status" value="1"/>
</dbReference>
<dbReference type="GO" id="GO:0004803">
    <property type="term" value="F:transposase activity"/>
    <property type="evidence" value="ECO:0007669"/>
    <property type="project" value="UniProtKB-UniRule"/>
</dbReference>
<dbReference type="EMBL" id="CP019607">
    <property type="protein sequence ID" value="AQP50441.1"/>
    <property type="molecule type" value="Genomic_DNA"/>
</dbReference>
<evidence type="ECO:0000256" key="7">
    <source>
        <dbReference type="SAM" id="MobiDB-lite"/>
    </source>
</evidence>
<evidence type="ECO:0000256" key="3">
    <source>
        <dbReference type="ARBA" id="ARBA00022578"/>
    </source>
</evidence>
<dbReference type="PANTHER" id="PTHR33217">
    <property type="entry name" value="TRANSPOSASE FOR INSERTION SEQUENCE ELEMENT IS1081"/>
    <property type="match status" value="1"/>
</dbReference>
<dbReference type="AlphaFoldDB" id="A0A1Q2CW50"/>
<evidence type="ECO:0000313" key="11">
    <source>
        <dbReference type="Proteomes" id="UP000188235"/>
    </source>
</evidence>